<dbReference type="CDD" id="cd16397">
    <property type="entry name" value="IbrB_like"/>
    <property type="match status" value="1"/>
</dbReference>
<evidence type="ECO:0000313" key="2">
    <source>
        <dbReference type="EMBL" id="MBD8040536.1"/>
    </source>
</evidence>
<dbReference type="EMBL" id="JACSPP010000022">
    <property type="protein sequence ID" value="MBD8040536.1"/>
    <property type="molecule type" value="Genomic_DNA"/>
</dbReference>
<keyword evidence="3" id="KW-1185">Reference proteome</keyword>
<dbReference type="Gene3D" id="3.90.1530.10">
    <property type="entry name" value="Conserved hypothetical protein from pyrococcus furiosus pfu- 392566-001, ParB domain"/>
    <property type="match status" value="1"/>
</dbReference>
<dbReference type="RefSeq" id="WP_022039899.1">
    <property type="nucleotide sequence ID" value="NZ_JACSPP010000022.1"/>
</dbReference>
<dbReference type="PANTHER" id="PTHR30083:SF1">
    <property type="entry name" value="TRANSCRIPTIONAL REGULATOR"/>
    <property type="match status" value="1"/>
</dbReference>
<evidence type="ECO:0000256" key="1">
    <source>
        <dbReference type="SAM" id="MobiDB-lite"/>
    </source>
</evidence>
<dbReference type="Proteomes" id="UP000620874">
    <property type="component" value="Unassembled WGS sequence"/>
</dbReference>
<feature type="region of interest" description="Disordered" evidence="1">
    <location>
        <begin position="182"/>
        <end position="203"/>
    </location>
</feature>
<dbReference type="SUPFAM" id="SSF110849">
    <property type="entry name" value="ParB/Sulfiredoxin"/>
    <property type="match status" value="1"/>
</dbReference>
<dbReference type="PANTHER" id="PTHR30083">
    <property type="entry name" value="TRANSCRIPTIONAL REGULATOR-RELATED"/>
    <property type="match status" value="1"/>
</dbReference>
<protein>
    <submittedName>
        <fullName evidence="2">ParB-like nuclease domain-containing protein</fullName>
    </submittedName>
</protein>
<evidence type="ECO:0000313" key="3">
    <source>
        <dbReference type="Proteomes" id="UP000620874"/>
    </source>
</evidence>
<organism evidence="2 3">
    <name type="scientific">Phocaeicola intestinalis</name>
    <dbReference type="NCBI Taxonomy" id="2762212"/>
    <lineage>
        <taxon>Bacteria</taxon>
        <taxon>Pseudomonadati</taxon>
        <taxon>Bacteroidota</taxon>
        <taxon>Bacteroidia</taxon>
        <taxon>Bacteroidales</taxon>
        <taxon>Bacteroidaceae</taxon>
        <taxon>Phocaeicola</taxon>
    </lineage>
</organism>
<proteinExistence type="predicted"/>
<accession>A0ABR8Y8K0</accession>
<reference evidence="2 3" key="1">
    <citation type="submission" date="2020-08" db="EMBL/GenBank/DDBJ databases">
        <title>A Genomic Blueprint of the Chicken Gut Microbiome.</title>
        <authorList>
            <person name="Gilroy R."/>
            <person name="Ravi A."/>
            <person name="Getino M."/>
            <person name="Pursley I."/>
            <person name="Horton D.L."/>
            <person name="Alikhan N.-F."/>
            <person name="Baker D."/>
            <person name="Gharbi K."/>
            <person name="Hall N."/>
            <person name="Watson M."/>
            <person name="Adriaenssens E.M."/>
            <person name="Foster-Nyarko E."/>
            <person name="Jarju S."/>
            <person name="Secka A."/>
            <person name="Antonio M."/>
            <person name="Oren A."/>
            <person name="Chaudhuri R."/>
            <person name="La Ragione R.M."/>
            <person name="Hildebrand F."/>
            <person name="Pallen M.J."/>
        </authorList>
    </citation>
    <scope>NUCLEOTIDE SEQUENCE [LARGE SCALE GENOMIC DNA]</scope>
    <source>
        <strain evidence="2 3">Sa1CVN1</strain>
    </source>
</reference>
<dbReference type="InterPro" id="IPR036086">
    <property type="entry name" value="ParB/Sulfiredoxin_sf"/>
</dbReference>
<gene>
    <name evidence="2" type="ORF">H9625_08815</name>
</gene>
<sequence length="203" mass="23557">MRKKKEQLEEPIPQNYKSPVYNVIAVPVEKVHANDYNPNKVAPPEMKLLELSIWEDGFTMPCVCYYDHEKDEYILVDGFHRYSVLKKSKRIYEREKGMLPVVIIDKDLSNRIGSTIRHNRARGTHDVDLMSHIVSELDKAGMSDQWIMKNIGMDRDELLRLKQISGLAELFIDKNFTIPPAKPTYLPDPENTEENAVKSEIEK</sequence>
<comment type="caution">
    <text evidence="2">The sequence shown here is derived from an EMBL/GenBank/DDBJ whole genome shotgun (WGS) entry which is preliminary data.</text>
</comment>
<name>A0ABR8Y8K0_9BACT</name>